<dbReference type="Proteomes" id="UP001165960">
    <property type="component" value="Unassembled WGS sequence"/>
</dbReference>
<accession>A0ACC2U3J6</accession>
<comment type="caution">
    <text evidence="1">The sequence shown here is derived from an EMBL/GenBank/DDBJ whole genome shotgun (WGS) entry which is preliminary data.</text>
</comment>
<gene>
    <name evidence="1" type="ORF">DSO57_1015268</name>
</gene>
<dbReference type="EMBL" id="QTSX02001480">
    <property type="protein sequence ID" value="KAJ9081373.1"/>
    <property type="molecule type" value="Genomic_DNA"/>
</dbReference>
<name>A0ACC2U3J6_9FUNG</name>
<keyword evidence="2" id="KW-1185">Reference proteome</keyword>
<reference evidence="1" key="1">
    <citation type="submission" date="2022-04" db="EMBL/GenBank/DDBJ databases">
        <title>Genome of the entomopathogenic fungus Entomophthora muscae.</title>
        <authorList>
            <person name="Elya C."/>
            <person name="Lovett B.R."/>
            <person name="Lee E."/>
            <person name="Macias A.M."/>
            <person name="Hajek A.E."/>
            <person name="De Bivort B.L."/>
            <person name="Kasson M.T."/>
            <person name="De Fine Licht H.H."/>
            <person name="Stajich J.E."/>
        </authorList>
    </citation>
    <scope>NUCLEOTIDE SEQUENCE</scope>
    <source>
        <strain evidence="1">Berkeley</strain>
    </source>
</reference>
<sequence>MGGLSDSQYGTPQDQTQPVPVPHSGDWATVAPSIPIQSSPKNSGQVNLALSNMYTSISSGPNKQHLVINAIVETTMSHNQSDMVFAEIATHLQFIKAVNNNILILVLKPQESNSGPQGMSFVNQDEQELANMLSCRLESVSFPLTCQLSEKNIPNEDQIVAGCTLSRAKTYAEVVSYQKEVEMRLENKPSNNHQLPPAPSVKLIIQLVNSSNTTNRTRETKHHHLSLPEPAKPEFVTLEALP</sequence>
<proteinExistence type="predicted"/>
<protein>
    <submittedName>
        <fullName evidence="1">Uncharacterized protein</fullName>
    </submittedName>
</protein>
<organism evidence="1 2">
    <name type="scientific">Entomophthora muscae</name>
    <dbReference type="NCBI Taxonomy" id="34485"/>
    <lineage>
        <taxon>Eukaryota</taxon>
        <taxon>Fungi</taxon>
        <taxon>Fungi incertae sedis</taxon>
        <taxon>Zoopagomycota</taxon>
        <taxon>Entomophthoromycotina</taxon>
        <taxon>Entomophthoromycetes</taxon>
        <taxon>Entomophthorales</taxon>
        <taxon>Entomophthoraceae</taxon>
        <taxon>Entomophthora</taxon>
    </lineage>
</organism>
<evidence type="ECO:0000313" key="1">
    <source>
        <dbReference type="EMBL" id="KAJ9081373.1"/>
    </source>
</evidence>
<evidence type="ECO:0000313" key="2">
    <source>
        <dbReference type="Proteomes" id="UP001165960"/>
    </source>
</evidence>